<keyword evidence="1" id="KW-1133">Transmembrane helix</keyword>
<keyword evidence="1" id="KW-0812">Transmembrane</keyword>
<evidence type="ECO:0000313" key="2">
    <source>
        <dbReference type="EMBL" id="TWB45759.1"/>
    </source>
</evidence>
<dbReference type="Proteomes" id="UP000315751">
    <property type="component" value="Unassembled WGS sequence"/>
</dbReference>
<protein>
    <submittedName>
        <fullName evidence="2">Uncharacterized protein</fullName>
    </submittedName>
</protein>
<feature type="transmembrane region" description="Helical" evidence="1">
    <location>
        <begin position="155"/>
        <end position="184"/>
    </location>
</feature>
<feature type="transmembrane region" description="Helical" evidence="1">
    <location>
        <begin position="118"/>
        <end position="143"/>
    </location>
</feature>
<organism evidence="2 3">
    <name type="scientific">Nitrospirillum amazonense</name>
    <dbReference type="NCBI Taxonomy" id="28077"/>
    <lineage>
        <taxon>Bacteria</taxon>
        <taxon>Pseudomonadati</taxon>
        <taxon>Pseudomonadota</taxon>
        <taxon>Alphaproteobacteria</taxon>
        <taxon>Rhodospirillales</taxon>
        <taxon>Azospirillaceae</taxon>
        <taxon>Nitrospirillum</taxon>
    </lineage>
</organism>
<reference evidence="2 3" key="1">
    <citation type="submission" date="2019-06" db="EMBL/GenBank/DDBJ databases">
        <title>Genomic Encyclopedia of Type Strains, Phase IV (KMG-V): Genome sequencing to study the core and pangenomes of soil and plant-associated prokaryotes.</title>
        <authorList>
            <person name="Whitman W."/>
        </authorList>
    </citation>
    <scope>NUCLEOTIDE SEQUENCE [LARGE SCALE GENOMIC DNA]</scope>
    <source>
        <strain evidence="2 3">BR 11622</strain>
    </source>
</reference>
<proteinExistence type="predicted"/>
<feature type="transmembrane region" description="Helical" evidence="1">
    <location>
        <begin position="273"/>
        <end position="303"/>
    </location>
</feature>
<keyword evidence="3" id="KW-1185">Reference proteome</keyword>
<evidence type="ECO:0000256" key="1">
    <source>
        <dbReference type="SAM" id="Phobius"/>
    </source>
</evidence>
<keyword evidence="1" id="KW-0472">Membrane</keyword>
<dbReference type="EMBL" id="VITR01000001">
    <property type="protein sequence ID" value="TWB45759.1"/>
    <property type="molecule type" value="Genomic_DNA"/>
</dbReference>
<feature type="transmembrane region" description="Helical" evidence="1">
    <location>
        <begin position="77"/>
        <end position="98"/>
    </location>
</feature>
<name>A0A560HJP4_9PROT</name>
<dbReference type="OrthoDB" id="10016533at2"/>
<dbReference type="RefSeq" id="WP_145728946.1">
    <property type="nucleotide sequence ID" value="NZ_VITR01000001.1"/>
</dbReference>
<comment type="caution">
    <text evidence="2">The sequence shown here is derived from an EMBL/GenBank/DDBJ whole genome shotgun (WGS) entry which is preliminary data.</text>
</comment>
<evidence type="ECO:0000313" key="3">
    <source>
        <dbReference type="Proteomes" id="UP000315751"/>
    </source>
</evidence>
<dbReference type="AlphaFoldDB" id="A0A560HJP4"/>
<sequence>MIASLLWQIILWLAGASVAILAFLSSYEYQGPRKSRRLLQNGSRELILNILSLHNFKFELKFCQIIFGEKILSFKRVFASIIFSVLWFIITCLLYQIFLPSANYQAFMAIRFYDDRMALGAVLLFISTIVIDMISIHKTLFLIKVANGNGRYRILAIVADLVVTPAMFLVLFSAFYSVVFLILANRGGMNFHQSLVTETSCIQMTGVLDYMGVAFKHSIYEDIASVFTFFMNVVSGNMQATFVRIPVPLSDGELVSYIHFGGRYPVAAYAYPFMHYFISSFFIIVWALTLLCGKAIAGIIRFMSLKIKSIYWRLGDVASREHPATFLAAVISLYLISALLISYATLEFIYLLEKIPKNI</sequence>
<feature type="transmembrane region" description="Helical" evidence="1">
    <location>
        <begin position="324"/>
        <end position="346"/>
    </location>
</feature>
<gene>
    <name evidence="2" type="ORF">FBZ90_10192</name>
</gene>
<feature type="transmembrane region" description="Helical" evidence="1">
    <location>
        <begin position="6"/>
        <end position="27"/>
    </location>
</feature>
<accession>A0A560HJP4</accession>